<dbReference type="Proteomes" id="UP001232148">
    <property type="component" value="Unassembled WGS sequence"/>
</dbReference>
<evidence type="ECO:0000313" key="2">
    <source>
        <dbReference type="EMBL" id="KAK2022442.1"/>
    </source>
</evidence>
<organism evidence="2 3">
    <name type="scientific">Colletotrichum zoysiae</name>
    <dbReference type="NCBI Taxonomy" id="1216348"/>
    <lineage>
        <taxon>Eukaryota</taxon>
        <taxon>Fungi</taxon>
        <taxon>Dikarya</taxon>
        <taxon>Ascomycota</taxon>
        <taxon>Pezizomycotina</taxon>
        <taxon>Sordariomycetes</taxon>
        <taxon>Hypocreomycetidae</taxon>
        <taxon>Glomerellales</taxon>
        <taxon>Glomerellaceae</taxon>
        <taxon>Colletotrichum</taxon>
        <taxon>Colletotrichum graminicola species complex</taxon>
    </lineage>
</organism>
<comment type="caution">
    <text evidence="2">The sequence shown here is derived from an EMBL/GenBank/DDBJ whole genome shotgun (WGS) entry which is preliminary data.</text>
</comment>
<sequence length="399" mass="44448">MANNQNLTVAYFLVDQNASGHKANTLDVNMGDGLPYQGNQGTGTNVNADAGNDDDDLDEEIYGPAEANNVKRRKTKDGNPAVTKQPRKSVQYITLPATASNFFPANNRVWQYPQSDIVDTGRLLSKHIVALNLAVLIFNHDTANIVFTEDEKHFVLAELYQTPTPSQMRGNLTSYSACRKVRNRKDEGAKLPNFAEMAFAMIIYNLDPPTGWGDCSGMTDLLKHLQVHESDNPRYDDELEALLQGTGRRRQRIYPRQIQPIPQASQQQIEALQQKIQKKALQTAAVATQTKPTDDMAEIVAKIPQEDQQLFAFINSVAVAGGFGHRYYIQGVAADFTSRGWPDLAEYYGKLLEDISHDDKQAVRNNTIREVAHRLTGSGSAMVPKHYTVTCDCGREKTF</sequence>
<name>A0AAD9H662_9PEZI</name>
<feature type="region of interest" description="Disordered" evidence="1">
    <location>
        <begin position="64"/>
        <end position="86"/>
    </location>
</feature>
<dbReference type="EMBL" id="MU843042">
    <property type="protein sequence ID" value="KAK2022442.1"/>
    <property type="molecule type" value="Genomic_DNA"/>
</dbReference>
<evidence type="ECO:0000256" key="1">
    <source>
        <dbReference type="SAM" id="MobiDB-lite"/>
    </source>
</evidence>
<reference evidence="2" key="1">
    <citation type="submission" date="2021-06" db="EMBL/GenBank/DDBJ databases">
        <title>Comparative genomics, transcriptomics and evolutionary studies reveal genomic signatures of adaptation to plant cell wall in hemibiotrophic fungi.</title>
        <authorList>
            <consortium name="DOE Joint Genome Institute"/>
            <person name="Baroncelli R."/>
            <person name="Diaz J.F."/>
            <person name="Benocci T."/>
            <person name="Peng M."/>
            <person name="Battaglia E."/>
            <person name="Haridas S."/>
            <person name="Andreopoulos W."/>
            <person name="Labutti K."/>
            <person name="Pangilinan J."/>
            <person name="Floch G.L."/>
            <person name="Makela M.R."/>
            <person name="Henrissat B."/>
            <person name="Grigoriev I.V."/>
            <person name="Crouch J.A."/>
            <person name="De Vries R.P."/>
            <person name="Sukno S.A."/>
            <person name="Thon M.R."/>
        </authorList>
    </citation>
    <scope>NUCLEOTIDE SEQUENCE</scope>
    <source>
        <strain evidence="2">MAFF235873</strain>
    </source>
</reference>
<dbReference type="AlphaFoldDB" id="A0AAD9H662"/>
<keyword evidence="3" id="KW-1185">Reference proteome</keyword>
<protein>
    <submittedName>
        <fullName evidence="2">Uncharacterized protein</fullName>
    </submittedName>
</protein>
<evidence type="ECO:0000313" key="3">
    <source>
        <dbReference type="Proteomes" id="UP001232148"/>
    </source>
</evidence>
<proteinExistence type="predicted"/>
<accession>A0AAD9H662</accession>
<gene>
    <name evidence="2" type="ORF">LX32DRAFT_732805</name>
</gene>